<dbReference type="EMBL" id="PDBW01000001">
    <property type="protein sequence ID" value="PFH02194.1"/>
    <property type="molecule type" value="Genomic_DNA"/>
</dbReference>
<keyword evidence="3" id="KW-0969">Cilium</keyword>
<name>A0AB36TE47_ACETH</name>
<organism evidence="3 4">
    <name type="scientific">Acetivibrio thermocellus AD2</name>
    <dbReference type="NCBI Taxonomy" id="1138384"/>
    <lineage>
        <taxon>Bacteria</taxon>
        <taxon>Bacillati</taxon>
        <taxon>Bacillota</taxon>
        <taxon>Clostridia</taxon>
        <taxon>Eubacteriales</taxon>
        <taxon>Oscillospiraceae</taxon>
        <taxon>Acetivibrio</taxon>
    </lineage>
</organism>
<keyword evidence="1" id="KW-1133">Transmembrane helix</keyword>
<dbReference type="GeneID" id="35805753"/>
<dbReference type="AlphaFoldDB" id="A0AB36TE47"/>
<gene>
    <name evidence="3" type="ORF">M972_11960</name>
</gene>
<feature type="domain" description="Putative Flagellin Flp1-like" evidence="2">
    <location>
        <begin position="7"/>
        <end position="50"/>
    </location>
</feature>
<keyword evidence="3" id="KW-0282">Flagellum</keyword>
<reference evidence="3 4" key="1">
    <citation type="submission" date="2017-09" db="EMBL/GenBank/DDBJ databases">
        <title>Evaluation of Pacific Biosciences Sequencing Technology to Finishing C. thermocellum Genome Sequences.</title>
        <authorList>
            <person name="Brown S."/>
        </authorList>
    </citation>
    <scope>NUCLEOTIDE SEQUENCE [LARGE SCALE GENOMIC DNA]</scope>
    <source>
        <strain evidence="3 4">AD2</strain>
    </source>
</reference>
<keyword evidence="1" id="KW-0472">Membrane</keyword>
<accession>A0AB36TE47</accession>
<evidence type="ECO:0000256" key="1">
    <source>
        <dbReference type="SAM" id="Phobius"/>
    </source>
</evidence>
<dbReference type="Pfam" id="PF16982">
    <property type="entry name" value="Flp1_like"/>
    <property type="match status" value="1"/>
</dbReference>
<feature type="transmembrane region" description="Helical" evidence="1">
    <location>
        <begin position="15"/>
        <end position="34"/>
    </location>
</feature>
<comment type="caution">
    <text evidence="3">The sequence shown here is derived from an EMBL/GenBank/DDBJ whole genome shotgun (WGS) entry which is preliminary data.</text>
</comment>
<dbReference type="InterPro" id="IPR031564">
    <property type="entry name" value="Flp1-like"/>
</dbReference>
<protein>
    <submittedName>
        <fullName evidence="3">Flagellin with Flp1-like domain</fullName>
    </submittedName>
</protein>
<evidence type="ECO:0000313" key="3">
    <source>
        <dbReference type="EMBL" id="PFH02194.1"/>
    </source>
</evidence>
<sequence length="68" mass="7341">MLKLIKNFIKEEDGLGTIEIVIIIAVLIAIALIFRKAIINFVKSITDSIFGDDVKGQVLDGVTSPAPT</sequence>
<dbReference type="RefSeq" id="WP_003517046.1">
    <property type="nucleotide sequence ID" value="NZ_CP013828.1"/>
</dbReference>
<evidence type="ECO:0000313" key="4">
    <source>
        <dbReference type="Proteomes" id="UP000223596"/>
    </source>
</evidence>
<dbReference type="Proteomes" id="UP000223596">
    <property type="component" value="Unassembled WGS sequence"/>
</dbReference>
<keyword evidence="3" id="KW-0966">Cell projection</keyword>
<keyword evidence="1" id="KW-0812">Transmembrane</keyword>
<proteinExistence type="predicted"/>
<evidence type="ECO:0000259" key="2">
    <source>
        <dbReference type="Pfam" id="PF16982"/>
    </source>
</evidence>